<protein>
    <submittedName>
        <fullName evidence="1">Uncharacterized protein</fullName>
    </submittedName>
</protein>
<proteinExistence type="predicted"/>
<dbReference type="EMBL" id="CP101987">
    <property type="protein sequence ID" value="UUI71813.1"/>
    <property type="molecule type" value="Genomic_DNA"/>
</dbReference>
<organism evidence="1 2">
    <name type="scientific">Cellulomonas xiejunii</name>
    <dbReference type="NCBI Taxonomy" id="2968083"/>
    <lineage>
        <taxon>Bacteria</taxon>
        <taxon>Bacillati</taxon>
        <taxon>Actinomycetota</taxon>
        <taxon>Actinomycetes</taxon>
        <taxon>Micrococcales</taxon>
        <taxon>Cellulomonadaceae</taxon>
        <taxon>Cellulomonas</taxon>
    </lineage>
</organism>
<accession>A0ABY5KTZ9</accession>
<sequence length="171" mass="18008">MTAPTAVEVVANAQVHAGPDLTPLVGFMASDFAPLVYAAVRECVGDPRGSHLLEGVGDRVAIVLGSRRFDTVSLDLSVEQVDQGRVSPILFYQVVPTAVLGQVARDYGLTGPVSCLAVTDDARAEVREVADVLLADGDVDWVLAVTVEMAPDPTPSSAGAELVRWPNDRKA</sequence>
<keyword evidence="2" id="KW-1185">Reference proteome</keyword>
<name>A0ABY5KTZ9_9CELL</name>
<dbReference type="InterPro" id="IPR016039">
    <property type="entry name" value="Thiolase-like"/>
</dbReference>
<evidence type="ECO:0000313" key="1">
    <source>
        <dbReference type="EMBL" id="UUI71813.1"/>
    </source>
</evidence>
<dbReference type="RefSeq" id="WP_227576848.1">
    <property type="nucleotide sequence ID" value="NZ_CP101987.1"/>
</dbReference>
<gene>
    <name evidence="1" type="ORF">NP048_18835</name>
</gene>
<reference evidence="1 2" key="1">
    <citation type="submission" date="2022-07" db="EMBL/GenBank/DDBJ databases">
        <title>Novel species in genus cellulomonas.</title>
        <authorList>
            <person name="Ye L."/>
        </authorList>
    </citation>
    <scope>NUCLEOTIDE SEQUENCE [LARGE SCALE GENOMIC DNA]</scope>
    <source>
        <strain evidence="2">zg-B89</strain>
    </source>
</reference>
<dbReference type="SUPFAM" id="SSF53901">
    <property type="entry name" value="Thiolase-like"/>
    <property type="match status" value="1"/>
</dbReference>
<evidence type="ECO:0000313" key="2">
    <source>
        <dbReference type="Proteomes" id="UP001316384"/>
    </source>
</evidence>
<dbReference type="Gene3D" id="3.40.47.10">
    <property type="match status" value="1"/>
</dbReference>
<dbReference type="Proteomes" id="UP001316384">
    <property type="component" value="Chromosome"/>
</dbReference>